<accession>A0A6H9YLV8</accession>
<dbReference type="OrthoDB" id="3475002at2"/>
<dbReference type="Proteomes" id="UP000468735">
    <property type="component" value="Unassembled WGS sequence"/>
</dbReference>
<feature type="compositionally biased region" description="Basic and acidic residues" evidence="1">
    <location>
        <begin position="228"/>
        <end position="265"/>
    </location>
</feature>
<evidence type="ECO:0000256" key="1">
    <source>
        <dbReference type="SAM" id="MobiDB-lite"/>
    </source>
</evidence>
<organism evidence="2 3">
    <name type="scientific">Actinomadura rudentiformis</name>
    <dbReference type="NCBI Taxonomy" id="359158"/>
    <lineage>
        <taxon>Bacteria</taxon>
        <taxon>Bacillati</taxon>
        <taxon>Actinomycetota</taxon>
        <taxon>Actinomycetes</taxon>
        <taxon>Streptosporangiales</taxon>
        <taxon>Thermomonosporaceae</taxon>
        <taxon>Actinomadura</taxon>
    </lineage>
</organism>
<dbReference type="Gene3D" id="1.10.10.10">
    <property type="entry name" value="Winged helix-like DNA-binding domain superfamily/Winged helix DNA-binding domain"/>
    <property type="match status" value="1"/>
</dbReference>
<dbReference type="SUPFAM" id="SSF46785">
    <property type="entry name" value="Winged helix' DNA-binding domain"/>
    <property type="match status" value="1"/>
</dbReference>
<evidence type="ECO:0000313" key="3">
    <source>
        <dbReference type="Proteomes" id="UP000468735"/>
    </source>
</evidence>
<keyword evidence="3" id="KW-1185">Reference proteome</keyword>
<comment type="caution">
    <text evidence="2">The sequence shown here is derived from an EMBL/GenBank/DDBJ whole genome shotgun (WGS) entry which is preliminary data.</text>
</comment>
<proteinExistence type="predicted"/>
<evidence type="ECO:0000313" key="2">
    <source>
        <dbReference type="EMBL" id="KAB2347509.1"/>
    </source>
</evidence>
<dbReference type="AlphaFoldDB" id="A0A6H9YLV8"/>
<dbReference type="EMBL" id="WBMT01000009">
    <property type="protein sequence ID" value="KAB2347509.1"/>
    <property type="molecule type" value="Genomic_DNA"/>
</dbReference>
<dbReference type="InterPro" id="IPR036388">
    <property type="entry name" value="WH-like_DNA-bd_sf"/>
</dbReference>
<dbReference type="InterPro" id="IPR036390">
    <property type="entry name" value="WH_DNA-bd_sf"/>
</dbReference>
<feature type="region of interest" description="Disordered" evidence="1">
    <location>
        <begin position="1"/>
        <end position="26"/>
    </location>
</feature>
<feature type="compositionally biased region" description="Low complexity" evidence="1">
    <location>
        <begin position="9"/>
        <end position="19"/>
    </location>
</feature>
<reference evidence="2 3" key="1">
    <citation type="submission" date="2019-09" db="EMBL/GenBank/DDBJ databases">
        <title>Actinomadura physcomitrii sp. nov., a novel actinomycete isolated from moss [Physcomitrium sphaericum (Ludw) Fuernr].</title>
        <authorList>
            <person name="Zhuang X."/>
            <person name="Liu C."/>
        </authorList>
    </citation>
    <scope>NUCLEOTIDE SEQUENCE [LARGE SCALE GENOMIC DNA]</scope>
    <source>
        <strain evidence="2 3">HMC1</strain>
    </source>
</reference>
<gene>
    <name evidence="2" type="ORF">F8566_21180</name>
</gene>
<dbReference type="RefSeq" id="WP_151562431.1">
    <property type="nucleotide sequence ID" value="NZ_WBMT01000009.1"/>
</dbReference>
<feature type="region of interest" description="Disordered" evidence="1">
    <location>
        <begin position="197"/>
        <end position="265"/>
    </location>
</feature>
<name>A0A6H9YLV8_9ACTN</name>
<sequence length="265" mass="29480">MDDELSVTRQRGQRAQHAQGRSRRAEARRILDSMEHAKSVTDGHFSALGMLITDASLSADEAALIEVKDGLQWLHRSHYLDVPAFDGERREQRGRILGLIDCVHWALRRLPSGLQLGLQPGGHAAKFLVAVATDPGLSNQDLASRLGADETEVSRVGRRLLSAGVVWKRKEWRRNCWDITPRGREYLETAGLLDETPAGDARRDAATAAAVARPDEPSRRPVRSSESTADRRRREAEPPHKPGGPRKADAPRKPDDPDRPTRRRG</sequence>
<protein>
    <submittedName>
        <fullName evidence="2">Uncharacterized protein</fullName>
    </submittedName>
</protein>